<protein>
    <submittedName>
        <fullName evidence="6">HlyD family type I secretion periplasmic adaptor subunit</fullName>
    </submittedName>
</protein>
<organism evidence="6 7">
    <name type="scientific">Micavibrio aeruginosavorus</name>
    <dbReference type="NCBI Taxonomy" id="349221"/>
    <lineage>
        <taxon>Bacteria</taxon>
        <taxon>Pseudomonadati</taxon>
        <taxon>Bdellovibrionota</taxon>
        <taxon>Bdellovibrionia</taxon>
        <taxon>Bdellovibrionales</taxon>
        <taxon>Pseudobdellovibrionaceae</taxon>
        <taxon>Micavibrio</taxon>
    </lineage>
</organism>
<feature type="transmembrane region" description="Helical" evidence="5">
    <location>
        <begin position="66"/>
        <end position="85"/>
    </location>
</feature>
<evidence type="ECO:0000256" key="3">
    <source>
        <dbReference type="ARBA" id="ARBA00022989"/>
    </source>
</evidence>
<evidence type="ECO:0000313" key="7">
    <source>
        <dbReference type="Proteomes" id="UP000249739"/>
    </source>
</evidence>
<evidence type="ECO:0000256" key="5">
    <source>
        <dbReference type="SAM" id="Phobius"/>
    </source>
</evidence>
<dbReference type="PRINTS" id="PR01490">
    <property type="entry name" value="RTXTOXIND"/>
</dbReference>
<dbReference type="InterPro" id="IPR050739">
    <property type="entry name" value="MFP"/>
</dbReference>
<comment type="subcellular location">
    <subcellularLocation>
        <location evidence="1">Membrane</location>
        <topology evidence="1">Single-pass membrane protein</topology>
    </subcellularLocation>
</comment>
<keyword evidence="3 5" id="KW-1133">Transmembrane helix</keyword>
<keyword evidence="4 5" id="KW-0472">Membrane</keyword>
<dbReference type="EMBL" id="QFOT01000119">
    <property type="protein sequence ID" value="PZP54658.1"/>
    <property type="molecule type" value="Genomic_DNA"/>
</dbReference>
<name>A0A2W5FHA4_9BACT</name>
<dbReference type="AlphaFoldDB" id="A0A2W5FHA4"/>
<dbReference type="GO" id="GO:0016020">
    <property type="term" value="C:membrane"/>
    <property type="evidence" value="ECO:0007669"/>
    <property type="project" value="UniProtKB-SubCell"/>
</dbReference>
<proteinExistence type="predicted"/>
<accession>A0A2W5FHA4</accession>
<comment type="caution">
    <text evidence="6">The sequence shown here is derived from an EMBL/GenBank/DDBJ whole genome shotgun (WGS) entry which is preliminary data.</text>
</comment>
<evidence type="ECO:0000256" key="2">
    <source>
        <dbReference type="ARBA" id="ARBA00022692"/>
    </source>
</evidence>
<dbReference type="PANTHER" id="PTHR30386">
    <property type="entry name" value="MEMBRANE FUSION SUBUNIT OF EMRAB-TOLC MULTIDRUG EFFLUX PUMP"/>
    <property type="match status" value="1"/>
</dbReference>
<sequence length="129" mass="15059">MMKLPLKKPEQNKQPVQKDGVQELNINREEDWQIIQKQWMKERVEKVEAYADRYFMTDDELPLHRHLILVLMFLFFVVAIVWASFADLDITARGEGQVIPSSKIQSIQNLEGGIIQAFFVKEGDRVEKG</sequence>
<dbReference type="PANTHER" id="PTHR30386:SF26">
    <property type="entry name" value="TRANSPORT PROTEIN COMB"/>
    <property type="match status" value="1"/>
</dbReference>
<dbReference type="Proteomes" id="UP000249739">
    <property type="component" value="Unassembled WGS sequence"/>
</dbReference>
<evidence type="ECO:0000256" key="1">
    <source>
        <dbReference type="ARBA" id="ARBA00004167"/>
    </source>
</evidence>
<gene>
    <name evidence="6" type="ORF">DI586_09235</name>
</gene>
<evidence type="ECO:0000313" key="6">
    <source>
        <dbReference type="EMBL" id="PZP54658.1"/>
    </source>
</evidence>
<evidence type="ECO:0000256" key="4">
    <source>
        <dbReference type="ARBA" id="ARBA00023136"/>
    </source>
</evidence>
<reference evidence="6 7" key="1">
    <citation type="submission" date="2017-08" db="EMBL/GenBank/DDBJ databases">
        <title>Infants hospitalized years apart are colonized by the same room-sourced microbial strains.</title>
        <authorList>
            <person name="Brooks B."/>
            <person name="Olm M.R."/>
            <person name="Firek B.A."/>
            <person name="Baker R."/>
            <person name="Thomas B.C."/>
            <person name="Morowitz M.J."/>
            <person name="Banfield J.F."/>
        </authorList>
    </citation>
    <scope>NUCLEOTIDE SEQUENCE [LARGE SCALE GENOMIC DNA]</scope>
    <source>
        <strain evidence="6">S2_006_000_R2_64</strain>
    </source>
</reference>
<feature type="non-terminal residue" evidence="6">
    <location>
        <position position="129"/>
    </location>
</feature>
<keyword evidence="2 5" id="KW-0812">Transmembrane</keyword>